<dbReference type="AlphaFoldDB" id="Q3L8Y0"/>
<dbReference type="RefSeq" id="WP_011331237.1">
    <property type="nucleotide sequence ID" value="NC_007486.1"/>
</dbReference>
<dbReference type="EMBL" id="AP008932">
    <property type="protein sequence ID" value="BAE46333.1"/>
    <property type="molecule type" value="Genomic_DNA"/>
</dbReference>
<protein>
    <submittedName>
        <fullName evidence="2">Uncharacterized protein</fullName>
    </submittedName>
</protein>
<organism evidence="2 3">
    <name type="scientific">Rhodococcus erythropolis (strain PR4 / NBRC 100887)</name>
    <dbReference type="NCBI Taxonomy" id="234621"/>
    <lineage>
        <taxon>Bacteria</taxon>
        <taxon>Bacillati</taxon>
        <taxon>Actinomycetota</taxon>
        <taxon>Actinomycetes</taxon>
        <taxon>Mycobacteriales</taxon>
        <taxon>Nocardiaceae</taxon>
        <taxon>Rhodococcus</taxon>
        <taxon>Rhodococcus erythropolis group</taxon>
    </lineage>
</organism>
<dbReference type="KEGG" id="rer:RER_pREC1-00920"/>
<feature type="region of interest" description="Disordered" evidence="1">
    <location>
        <begin position="75"/>
        <end position="121"/>
    </location>
</feature>
<reference evidence="2 3" key="2">
    <citation type="journal article" date="2006" name="Environ. Microbiol.">
        <title>Sequence analysis of three plasmids harboured in Rhodococcus erythropolis strain PR4.</title>
        <authorList>
            <person name="Sekine M."/>
            <person name="Tanikawa S."/>
            <person name="Omata S."/>
            <person name="Saito M."/>
            <person name="Fujisawa T."/>
            <person name="Tsukatani N."/>
            <person name="Tajima T."/>
            <person name="Sekigawa T."/>
            <person name="Kosugi H."/>
            <person name="Matsuo Y."/>
            <person name="Nishiko R."/>
            <person name="Imamura K."/>
            <person name="Ito M."/>
            <person name="Narita H."/>
            <person name="Tago S."/>
            <person name="Fujita N."/>
            <person name="Harayama S."/>
        </authorList>
    </citation>
    <scope>NUCLEOTIDE SEQUENCE [LARGE SCALE GENOMIC DNA]</scope>
    <source>
        <strain evidence="3">PR4 / NBRC 100887</strain>
        <plasmid evidence="2 3">pREC1</plasmid>
    </source>
</reference>
<proteinExistence type="predicted"/>
<dbReference type="HOGENOM" id="CLU_2036177_0_0_11"/>
<reference evidence="3" key="1">
    <citation type="submission" date="2005-03" db="EMBL/GenBank/DDBJ databases">
        <title>Comparison of the complete genome sequences of Rhodococcus erythropolis PR4 and Rhodococcus opacus B4.</title>
        <authorList>
            <person name="Takarada H."/>
            <person name="Sekine M."/>
            <person name="Hosoyama A."/>
            <person name="Yamada R."/>
            <person name="Fujisawa T."/>
            <person name="Omata S."/>
            <person name="Shimizu A."/>
            <person name="Tsukatani N."/>
            <person name="Tanikawa S."/>
            <person name="Fujita N."/>
            <person name="Harayama S."/>
        </authorList>
    </citation>
    <scope>NUCLEOTIDE SEQUENCE [LARGE SCALE GENOMIC DNA]</scope>
    <source>
        <strain evidence="3">PR4 / NBRC 100887</strain>
        <plasmid evidence="3">pREC1</plasmid>
    </source>
</reference>
<dbReference type="Proteomes" id="UP000002204">
    <property type="component" value="Plasmid pREC1"/>
</dbReference>
<gene>
    <name evidence="2" type="ordered locus">RER_pREC1-00920</name>
</gene>
<geneLocation type="plasmid" evidence="2 3">
    <name>pREC1</name>
</geneLocation>
<evidence type="ECO:0000256" key="1">
    <source>
        <dbReference type="SAM" id="MobiDB-lite"/>
    </source>
</evidence>
<keyword evidence="2" id="KW-0614">Plasmid</keyword>
<sequence>MAKHKAPDAPGDKTLTGIGEEYEKLSEQRKQLDAAECALIETARDNGASWADLAEALGFGTKQALQQRYKRIGGQRNWPTRKPFNGLASGIPWGEIPGPDPDREKWAPDSSYDPEKGRYTR</sequence>
<accession>Q3L8Y0</accession>
<feature type="compositionally biased region" description="Basic and acidic residues" evidence="1">
    <location>
        <begin position="100"/>
        <end position="121"/>
    </location>
</feature>
<name>Q3L8Y0_RHOE4</name>
<dbReference type="PATRIC" id="fig|234621.6.peg.102"/>
<evidence type="ECO:0000313" key="2">
    <source>
        <dbReference type="EMBL" id="BAE46333.1"/>
    </source>
</evidence>
<evidence type="ECO:0000313" key="3">
    <source>
        <dbReference type="Proteomes" id="UP000002204"/>
    </source>
</evidence>